<organism evidence="1 2">
    <name type="scientific">Romanomermis culicivorax</name>
    <name type="common">Nematode worm</name>
    <dbReference type="NCBI Taxonomy" id="13658"/>
    <lineage>
        <taxon>Eukaryota</taxon>
        <taxon>Metazoa</taxon>
        <taxon>Ecdysozoa</taxon>
        <taxon>Nematoda</taxon>
        <taxon>Enoplea</taxon>
        <taxon>Dorylaimia</taxon>
        <taxon>Mermithida</taxon>
        <taxon>Mermithoidea</taxon>
        <taxon>Mermithidae</taxon>
        <taxon>Romanomermis</taxon>
    </lineage>
</organism>
<keyword evidence="1" id="KW-1185">Reference proteome</keyword>
<accession>A0A915KEH2</accession>
<evidence type="ECO:0000313" key="2">
    <source>
        <dbReference type="WBParaSite" id="nRc.2.0.1.t36785-RA"/>
    </source>
</evidence>
<proteinExistence type="predicted"/>
<dbReference type="AlphaFoldDB" id="A0A915KEH2"/>
<sequence>MECANEIEPKRRDHEQEQKDIFIIVIQSKKLKEIQQRFDETKPALKLIQESKTRWNSTYQMIKQIAVLKESILLFDQEWDIDWNMNWKLIPKIIDGLKPFDDLTNVFNDRQATIADAIPQINWLRFLISHSLGSKLNLKKLVNDIAAKNLTDQLTTPPRMKQIITPCSSKDWTQFVQGSSDDEEDPCEKMNNKILSIDEGGGPKAQAPACSPQALENLLGLSSKYYQFSTYHRPME</sequence>
<name>A0A915KEH2_ROMCU</name>
<dbReference type="Proteomes" id="UP000887565">
    <property type="component" value="Unplaced"/>
</dbReference>
<protein>
    <submittedName>
        <fullName evidence="2">Uncharacterized protein</fullName>
    </submittedName>
</protein>
<dbReference type="WBParaSite" id="nRc.2.0.1.t36785-RA">
    <property type="protein sequence ID" value="nRc.2.0.1.t36785-RA"/>
    <property type="gene ID" value="nRc.2.0.1.g36785"/>
</dbReference>
<reference evidence="2" key="1">
    <citation type="submission" date="2022-11" db="UniProtKB">
        <authorList>
            <consortium name="WormBaseParasite"/>
        </authorList>
    </citation>
    <scope>IDENTIFICATION</scope>
</reference>
<evidence type="ECO:0000313" key="1">
    <source>
        <dbReference type="Proteomes" id="UP000887565"/>
    </source>
</evidence>
<dbReference type="InterPro" id="IPR012337">
    <property type="entry name" value="RNaseH-like_sf"/>
</dbReference>
<dbReference type="SUPFAM" id="SSF53098">
    <property type="entry name" value="Ribonuclease H-like"/>
    <property type="match status" value="1"/>
</dbReference>